<keyword evidence="2" id="KW-0472">Membrane</keyword>
<dbReference type="AlphaFoldDB" id="A0A6J6SQ67"/>
<accession>A0A6J6SQ67</accession>
<feature type="transmembrane region" description="Helical" evidence="2">
    <location>
        <begin position="149"/>
        <end position="170"/>
    </location>
</feature>
<dbReference type="EMBL" id="CAEZYK010000150">
    <property type="protein sequence ID" value="CAB4737186.1"/>
    <property type="molecule type" value="Genomic_DNA"/>
</dbReference>
<feature type="region of interest" description="Disordered" evidence="1">
    <location>
        <begin position="216"/>
        <end position="239"/>
    </location>
</feature>
<feature type="transmembrane region" description="Helical" evidence="2">
    <location>
        <begin position="50"/>
        <end position="69"/>
    </location>
</feature>
<protein>
    <submittedName>
        <fullName evidence="3">Unannotated protein</fullName>
    </submittedName>
</protein>
<gene>
    <name evidence="3" type="ORF">UFOPK2683_01651</name>
</gene>
<proteinExistence type="predicted"/>
<evidence type="ECO:0000256" key="1">
    <source>
        <dbReference type="SAM" id="MobiDB-lite"/>
    </source>
</evidence>
<reference evidence="3" key="1">
    <citation type="submission" date="2020-05" db="EMBL/GenBank/DDBJ databases">
        <authorList>
            <person name="Chiriac C."/>
            <person name="Salcher M."/>
            <person name="Ghai R."/>
            <person name="Kavagutti S V."/>
        </authorList>
    </citation>
    <scope>NUCLEOTIDE SEQUENCE</scope>
</reference>
<evidence type="ECO:0000313" key="3">
    <source>
        <dbReference type="EMBL" id="CAB4737186.1"/>
    </source>
</evidence>
<sequence>MDKTVKPKSSDPATTLDPALRWGLAALSAGAAFLHFAAVGDHFSLSAAHGIFFAAAAWLQLAFALAVILRPTRGWMWFGVVLNGFIATTWVISRVWGLPVEPASWTPEPAAFPDVLATIFEAVLIVGCLAVVTGFATRHRLSTSVTMPALGALGASVILLSTVAFVPAVAGEGHIHSAEALTASGTGVASDEHGHGSTSGATSVNVDGIEAANGNSPCEKSGPVISEGQAAGGHGHRGPNVVYPIPDAVTRDVLADQLTKSRAAALALPTAGDAMAAGYRKVTTYLPCIGAHYMKFSIVDGKFDPLGPEMMLYDGDGPDAKVVGLSYYMIGDASPNGFAGPNDPWHQHIGLCIGKAGIVIGPEKWTKEECEAKGGRKSDGSDAWMMHAWVVPGWESSWGIFSGEHPELGKTVAS</sequence>
<name>A0A6J6SQ67_9ZZZZ</name>
<feature type="transmembrane region" description="Helical" evidence="2">
    <location>
        <begin position="20"/>
        <end position="38"/>
    </location>
</feature>
<feature type="transmembrane region" description="Helical" evidence="2">
    <location>
        <begin position="116"/>
        <end position="137"/>
    </location>
</feature>
<keyword evidence="2" id="KW-0812">Transmembrane</keyword>
<keyword evidence="2" id="KW-1133">Transmembrane helix</keyword>
<evidence type="ECO:0000256" key="2">
    <source>
        <dbReference type="SAM" id="Phobius"/>
    </source>
</evidence>
<organism evidence="3">
    <name type="scientific">freshwater metagenome</name>
    <dbReference type="NCBI Taxonomy" id="449393"/>
    <lineage>
        <taxon>unclassified sequences</taxon>
        <taxon>metagenomes</taxon>
        <taxon>ecological metagenomes</taxon>
    </lineage>
</organism>
<feature type="transmembrane region" description="Helical" evidence="2">
    <location>
        <begin position="76"/>
        <end position="96"/>
    </location>
</feature>